<dbReference type="InterPro" id="IPR002885">
    <property type="entry name" value="PPR_rpt"/>
</dbReference>
<keyword evidence="2" id="KW-0677">Repeat</keyword>
<dbReference type="EMBL" id="JACGWJ010000008">
    <property type="protein sequence ID" value="KAL0404806.1"/>
    <property type="molecule type" value="Genomic_DNA"/>
</dbReference>
<evidence type="ECO:0000256" key="2">
    <source>
        <dbReference type="ARBA" id="ARBA00022737"/>
    </source>
</evidence>
<accession>A0AAW2TMC8</accession>
<comment type="caution">
    <text evidence="4">The sequence shown here is derived from an EMBL/GenBank/DDBJ whole genome shotgun (WGS) entry which is preliminary data.</text>
</comment>
<feature type="compositionally biased region" description="Acidic residues" evidence="3">
    <location>
        <begin position="157"/>
        <end position="168"/>
    </location>
</feature>
<reference evidence="4" key="2">
    <citation type="journal article" date="2024" name="Plant">
        <title>Genomic evolution and insights into agronomic trait innovations of Sesamum species.</title>
        <authorList>
            <person name="Miao H."/>
            <person name="Wang L."/>
            <person name="Qu L."/>
            <person name="Liu H."/>
            <person name="Sun Y."/>
            <person name="Le M."/>
            <person name="Wang Q."/>
            <person name="Wei S."/>
            <person name="Zheng Y."/>
            <person name="Lin W."/>
            <person name="Duan Y."/>
            <person name="Cao H."/>
            <person name="Xiong S."/>
            <person name="Wang X."/>
            <person name="Wei L."/>
            <person name="Li C."/>
            <person name="Ma Q."/>
            <person name="Ju M."/>
            <person name="Zhao R."/>
            <person name="Li G."/>
            <person name="Mu C."/>
            <person name="Tian Q."/>
            <person name="Mei H."/>
            <person name="Zhang T."/>
            <person name="Gao T."/>
            <person name="Zhang H."/>
        </authorList>
    </citation>
    <scope>NUCLEOTIDE SEQUENCE</scope>
    <source>
        <strain evidence="4">G02</strain>
    </source>
</reference>
<dbReference type="InterPro" id="IPR011990">
    <property type="entry name" value="TPR-like_helical_dom_sf"/>
</dbReference>
<dbReference type="Gene3D" id="1.25.40.10">
    <property type="entry name" value="Tetratricopeptide repeat domain"/>
    <property type="match status" value="2"/>
</dbReference>
<reference evidence="4" key="1">
    <citation type="submission" date="2020-06" db="EMBL/GenBank/DDBJ databases">
        <authorList>
            <person name="Li T."/>
            <person name="Hu X."/>
            <person name="Zhang T."/>
            <person name="Song X."/>
            <person name="Zhang H."/>
            <person name="Dai N."/>
            <person name="Sheng W."/>
            <person name="Hou X."/>
            <person name="Wei L."/>
        </authorList>
    </citation>
    <scope>NUCLEOTIDE SEQUENCE</scope>
    <source>
        <strain evidence="4">G02</strain>
        <tissue evidence="4">Leaf</tissue>
    </source>
</reference>
<protein>
    <submittedName>
        <fullName evidence="4">Pentatricopeptide repeat-containing protein, mitochondrial</fullName>
    </submittedName>
</protein>
<feature type="compositionally biased region" description="Acidic residues" evidence="3">
    <location>
        <begin position="140"/>
        <end position="149"/>
    </location>
</feature>
<dbReference type="GO" id="GO:0003729">
    <property type="term" value="F:mRNA binding"/>
    <property type="evidence" value="ECO:0007669"/>
    <property type="project" value="UniProtKB-ARBA"/>
</dbReference>
<proteinExistence type="inferred from homology"/>
<feature type="compositionally biased region" description="Polar residues" evidence="3">
    <location>
        <begin position="106"/>
        <end position="115"/>
    </location>
</feature>
<organism evidence="4">
    <name type="scientific">Sesamum radiatum</name>
    <name type="common">Black benniseed</name>
    <dbReference type="NCBI Taxonomy" id="300843"/>
    <lineage>
        <taxon>Eukaryota</taxon>
        <taxon>Viridiplantae</taxon>
        <taxon>Streptophyta</taxon>
        <taxon>Embryophyta</taxon>
        <taxon>Tracheophyta</taxon>
        <taxon>Spermatophyta</taxon>
        <taxon>Magnoliopsida</taxon>
        <taxon>eudicotyledons</taxon>
        <taxon>Gunneridae</taxon>
        <taxon>Pentapetalae</taxon>
        <taxon>asterids</taxon>
        <taxon>lamiids</taxon>
        <taxon>Lamiales</taxon>
        <taxon>Pedaliaceae</taxon>
        <taxon>Sesamum</taxon>
    </lineage>
</organism>
<dbReference type="Pfam" id="PF01535">
    <property type="entry name" value="PPR"/>
    <property type="match status" value="2"/>
</dbReference>
<dbReference type="SUPFAM" id="SSF81901">
    <property type="entry name" value="HCP-like"/>
    <property type="match status" value="1"/>
</dbReference>
<feature type="region of interest" description="Disordered" evidence="3">
    <location>
        <begin position="106"/>
        <end position="180"/>
    </location>
</feature>
<comment type="similarity">
    <text evidence="1">Belongs to the PPR family. P subfamily.</text>
</comment>
<evidence type="ECO:0000313" key="4">
    <source>
        <dbReference type="EMBL" id="KAL0404806.1"/>
    </source>
</evidence>
<gene>
    <name evidence="4" type="ORF">Sradi_2121400</name>
</gene>
<dbReference type="PANTHER" id="PTHR45717">
    <property type="entry name" value="OS12G0527900 PROTEIN"/>
    <property type="match status" value="1"/>
</dbReference>
<dbReference type="Pfam" id="PF13812">
    <property type="entry name" value="PPR_3"/>
    <property type="match status" value="1"/>
</dbReference>
<dbReference type="AlphaFoldDB" id="A0AAW2TMC8"/>
<dbReference type="PANTHER" id="PTHR45717:SF15">
    <property type="entry name" value="AGL218WP"/>
    <property type="match status" value="1"/>
</dbReference>
<feature type="compositionally biased region" description="Acidic residues" evidence="3">
    <location>
        <begin position="116"/>
        <end position="126"/>
    </location>
</feature>
<evidence type="ECO:0000256" key="3">
    <source>
        <dbReference type="SAM" id="MobiDB-lite"/>
    </source>
</evidence>
<sequence>MWAVRRASIHLRFAVRSSVVVVFLAGAKERYERSRILYFWGSRGLSSGTARVCFGNSEIAGWCLENYDAGITKPQGKLCDGLLSSTGFYNTKSSCSKSQSEVRTFSSQAGAGNSGQEDDDLEDGFSDLEKPSYVAQESTSGDESEGDDDLISRSELSEEEDVAEDTQNELEGLGTGTDVEEKKTPKISAMTKAILNAPASSVSMVLHKWVEEGNEVTQDEVSLTMFQLRIRRNFTKALQLSEWLESTKHLEFNEKNYASHLDLIAKVHGIHKAKKYLKRIPKSFRGEIVYRTLLANYVSWTNVKKSEELFNKIKDMKFPMTCFTCNQMLILYKRVDKKKIADVLLLMEKEDIKPTIFTYQILIDVKGQSNDIIGMEEIVETLKAEGLEPNSKIQTSLARYYALGGLKDKAAATLKEMEGDDINKRRWVCHLLLPIYASLGWEDEVARIWKVCEPNPQARECMAAIDSWGKLKRIEIAEAAFDKLLEKVKKPTSRHFAALMKVYADNKMFVKGNDLVKRMADIGCRVEPLAWDALVKLYVGAGEVEKAVSILKKAIEEKTGRPLFSSYLTIMYKYANRGDVHSAEKIFLMMRQAGYTARLQQYQSLLHAYINAKAPAYGFSDRMKADKIFPNKHWPISSHKSMLLESLS</sequence>
<name>A0AAW2TMC8_SESRA</name>
<dbReference type="GO" id="GO:0005739">
    <property type="term" value="C:mitochondrion"/>
    <property type="evidence" value="ECO:0007669"/>
    <property type="project" value="TreeGrafter"/>
</dbReference>
<evidence type="ECO:0000256" key="1">
    <source>
        <dbReference type="ARBA" id="ARBA00007626"/>
    </source>
</evidence>